<keyword evidence="2" id="KW-0285">Flavoprotein</keyword>
<evidence type="ECO:0000256" key="3">
    <source>
        <dbReference type="ARBA" id="ARBA00038054"/>
    </source>
</evidence>
<sequence length="201" mass="22303">MHQNSKIIHPSILYYGTPVILLSTLNEDGSTNLSPLSSSWALGDSIVLGVGIDGKALENLERQAGCVINVPDSSLWSNVERLAAYTGKRCVPEEKKRLGFTYLKEKFAAGGFTAADSLAVKPDRVADCPLQIEAEAVNIRLPEHSPYFAVIETKVLHVHAHEAIIKGEHHIDPQKWGPLIYLFRHYFGLGRELGRTFRARM</sequence>
<evidence type="ECO:0000259" key="4">
    <source>
        <dbReference type="Pfam" id="PF01613"/>
    </source>
</evidence>
<dbReference type="Pfam" id="PF01613">
    <property type="entry name" value="Flavin_Reduct"/>
    <property type="match status" value="1"/>
</dbReference>
<dbReference type="InterPro" id="IPR052174">
    <property type="entry name" value="Flavoredoxin"/>
</dbReference>
<feature type="domain" description="Flavin reductase like" evidence="4">
    <location>
        <begin position="15"/>
        <end position="189"/>
    </location>
</feature>
<proteinExistence type="inferred from homology"/>
<dbReference type="InterPro" id="IPR002563">
    <property type="entry name" value="Flavin_Rdtase-like_dom"/>
</dbReference>
<evidence type="ECO:0000256" key="1">
    <source>
        <dbReference type="ARBA" id="ARBA00001917"/>
    </source>
</evidence>
<comment type="cofactor">
    <cofactor evidence="1">
        <name>FMN</name>
        <dbReference type="ChEBI" id="CHEBI:58210"/>
    </cofactor>
</comment>
<organism evidence="5 6">
    <name type="scientific">Bacillus haynesii</name>
    <dbReference type="NCBI Taxonomy" id="1925021"/>
    <lineage>
        <taxon>Bacteria</taxon>
        <taxon>Bacillati</taxon>
        <taxon>Bacillota</taxon>
        <taxon>Bacilli</taxon>
        <taxon>Bacillales</taxon>
        <taxon>Bacillaceae</taxon>
        <taxon>Bacillus</taxon>
    </lineage>
</organism>
<gene>
    <name evidence="5" type="ORF">BTA31_02510</name>
</gene>
<dbReference type="InterPro" id="IPR012349">
    <property type="entry name" value="Split_barrel_FMN-bd"/>
</dbReference>
<dbReference type="SUPFAM" id="SSF50475">
    <property type="entry name" value="FMN-binding split barrel"/>
    <property type="match status" value="1"/>
</dbReference>
<evidence type="ECO:0000313" key="6">
    <source>
        <dbReference type="Proteomes" id="UP000187046"/>
    </source>
</evidence>
<reference evidence="5 6" key="1">
    <citation type="submission" date="2016-12" db="EMBL/GenBank/DDBJ databases">
        <title>Bacillus phylogenomics.</title>
        <authorList>
            <person name="Dunlap C."/>
        </authorList>
    </citation>
    <scope>NUCLEOTIDE SEQUENCE [LARGE SCALE GENOMIC DNA]</scope>
    <source>
        <strain evidence="5 6">NRRL B-41327</strain>
    </source>
</reference>
<name>A0ABX3IAS1_9BACI</name>
<dbReference type="Gene3D" id="2.30.110.10">
    <property type="entry name" value="Electron Transport, Fmn-binding Protein, Chain A"/>
    <property type="match status" value="1"/>
</dbReference>
<dbReference type="EMBL" id="MRBL01000003">
    <property type="protein sequence ID" value="OMI29766.1"/>
    <property type="molecule type" value="Genomic_DNA"/>
</dbReference>
<protein>
    <recommendedName>
        <fullName evidence="4">Flavin reductase like domain-containing protein</fullName>
    </recommendedName>
</protein>
<dbReference type="RefSeq" id="WP_076788768.1">
    <property type="nucleotide sequence ID" value="NZ_MRBL01000003.1"/>
</dbReference>
<dbReference type="PANTHER" id="PTHR43567:SF1">
    <property type="entry name" value="FLAVOREDOXIN"/>
    <property type="match status" value="1"/>
</dbReference>
<evidence type="ECO:0000313" key="5">
    <source>
        <dbReference type="EMBL" id="OMI29766.1"/>
    </source>
</evidence>
<accession>A0ABX3IAS1</accession>
<dbReference type="PANTHER" id="PTHR43567">
    <property type="entry name" value="FLAVOREDOXIN-RELATED-RELATED"/>
    <property type="match status" value="1"/>
</dbReference>
<comment type="similarity">
    <text evidence="3">Belongs to the flavoredoxin family.</text>
</comment>
<evidence type="ECO:0000256" key="2">
    <source>
        <dbReference type="ARBA" id="ARBA00022630"/>
    </source>
</evidence>
<dbReference type="Proteomes" id="UP000187046">
    <property type="component" value="Unassembled WGS sequence"/>
</dbReference>
<keyword evidence="6" id="KW-1185">Reference proteome</keyword>
<comment type="caution">
    <text evidence="5">The sequence shown here is derived from an EMBL/GenBank/DDBJ whole genome shotgun (WGS) entry which is preliminary data.</text>
</comment>